<sequence>MIEGELTLVDGLVERIDRYGKPLIITASTGRGESEAIAKLEQNGLYGYPTPERGARVLSHLVRYGEYVRESGKD</sequence>
<dbReference type="SUPFAM" id="SSF52210">
    <property type="entry name" value="Succinyl-CoA synthetase domains"/>
    <property type="match status" value="1"/>
</dbReference>
<gene>
    <name evidence="1" type="ORF">S06H3_58925</name>
</gene>
<protein>
    <recommendedName>
        <fullName evidence="2">Response regulatory domain-containing protein</fullName>
    </recommendedName>
</protein>
<proteinExistence type="predicted"/>
<dbReference type="Gene3D" id="3.40.50.261">
    <property type="entry name" value="Succinyl-CoA synthetase domains"/>
    <property type="match status" value="1"/>
</dbReference>
<reference evidence="1" key="1">
    <citation type="journal article" date="2014" name="Front. Microbiol.">
        <title>High frequency of phylogenetically diverse reductive dehalogenase-homologous genes in deep subseafloor sedimentary metagenomes.</title>
        <authorList>
            <person name="Kawai M."/>
            <person name="Futagami T."/>
            <person name="Toyoda A."/>
            <person name="Takaki Y."/>
            <person name="Nishi S."/>
            <person name="Hori S."/>
            <person name="Arai W."/>
            <person name="Tsubouchi T."/>
            <person name="Morono Y."/>
            <person name="Uchiyama I."/>
            <person name="Ito T."/>
            <person name="Fujiyama A."/>
            <person name="Inagaki F."/>
            <person name="Takami H."/>
        </authorList>
    </citation>
    <scope>NUCLEOTIDE SEQUENCE</scope>
    <source>
        <strain evidence="1">Expedition CK06-06</strain>
    </source>
</reference>
<comment type="caution">
    <text evidence="1">The sequence shown here is derived from an EMBL/GenBank/DDBJ whole genome shotgun (WGS) entry which is preliminary data.</text>
</comment>
<name>X1QSU4_9ZZZZ</name>
<dbReference type="EMBL" id="BARV01038209">
    <property type="protein sequence ID" value="GAI57881.1"/>
    <property type="molecule type" value="Genomic_DNA"/>
</dbReference>
<evidence type="ECO:0008006" key="2">
    <source>
        <dbReference type="Google" id="ProtNLM"/>
    </source>
</evidence>
<organism evidence="1">
    <name type="scientific">marine sediment metagenome</name>
    <dbReference type="NCBI Taxonomy" id="412755"/>
    <lineage>
        <taxon>unclassified sequences</taxon>
        <taxon>metagenomes</taxon>
        <taxon>ecological metagenomes</taxon>
    </lineage>
</organism>
<evidence type="ECO:0000313" key="1">
    <source>
        <dbReference type="EMBL" id="GAI57881.1"/>
    </source>
</evidence>
<accession>X1QSU4</accession>
<dbReference type="InterPro" id="IPR016102">
    <property type="entry name" value="Succinyl-CoA_synth-like"/>
</dbReference>
<dbReference type="AlphaFoldDB" id="X1QSU4"/>